<evidence type="ECO:0000256" key="4">
    <source>
        <dbReference type="ARBA" id="ARBA00023242"/>
    </source>
</evidence>
<evidence type="ECO:0000256" key="1">
    <source>
        <dbReference type="ARBA" id="ARBA00004123"/>
    </source>
</evidence>
<evidence type="ECO:0000259" key="7">
    <source>
        <dbReference type="PROSITE" id="PS50102"/>
    </source>
</evidence>
<dbReference type="InterPro" id="IPR000504">
    <property type="entry name" value="RRM_dom"/>
</dbReference>
<evidence type="ECO:0000313" key="8">
    <source>
        <dbReference type="EMBL" id="CAG6526327.1"/>
    </source>
</evidence>
<feature type="compositionally biased region" description="Basic and acidic residues" evidence="6">
    <location>
        <begin position="207"/>
        <end position="220"/>
    </location>
</feature>
<evidence type="ECO:0000256" key="5">
    <source>
        <dbReference type="PROSITE-ProRule" id="PRU00176"/>
    </source>
</evidence>
<dbReference type="SMART" id="SM00360">
    <property type="entry name" value="RRM"/>
    <property type="match status" value="3"/>
</dbReference>
<organism evidence="8">
    <name type="scientific">Culex pipiens</name>
    <name type="common">House mosquito</name>
    <dbReference type="NCBI Taxonomy" id="7175"/>
    <lineage>
        <taxon>Eukaryota</taxon>
        <taxon>Metazoa</taxon>
        <taxon>Ecdysozoa</taxon>
        <taxon>Arthropoda</taxon>
        <taxon>Hexapoda</taxon>
        <taxon>Insecta</taxon>
        <taxon>Pterygota</taxon>
        <taxon>Neoptera</taxon>
        <taxon>Endopterygota</taxon>
        <taxon>Diptera</taxon>
        <taxon>Nematocera</taxon>
        <taxon>Culicoidea</taxon>
        <taxon>Culicidae</taxon>
        <taxon>Culicinae</taxon>
        <taxon>Culicini</taxon>
        <taxon>Culex</taxon>
        <taxon>Culex</taxon>
    </lineage>
</organism>
<feature type="compositionally biased region" description="Acidic residues" evidence="6">
    <location>
        <begin position="160"/>
        <end position="206"/>
    </location>
</feature>
<dbReference type="InterPro" id="IPR012677">
    <property type="entry name" value="Nucleotide-bd_a/b_plait_sf"/>
</dbReference>
<comment type="subcellular location">
    <subcellularLocation>
        <location evidence="1">Nucleus</location>
    </subcellularLocation>
</comment>
<evidence type="ECO:0000256" key="6">
    <source>
        <dbReference type="SAM" id="MobiDB-lite"/>
    </source>
</evidence>
<feature type="region of interest" description="Disordered" evidence="6">
    <location>
        <begin position="488"/>
        <end position="577"/>
    </location>
</feature>
<feature type="region of interest" description="Disordered" evidence="6">
    <location>
        <begin position="1"/>
        <end position="54"/>
    </location>
</feature>
<reference evidence="8" key="1">
    <citation type="submission" date="2021-05" db="EMBL/GenBank/DDBJ databases">
        <authorList>
            <person name="Alioto T."/>
            <person name="Alioto T."/>
            <person name="Gomez Garrido J."/>
        </authorList>
    </citation>
    <scope>NUCLEOTIDE SEQUENCE</scope>
</reference>
<feature type="compositionally biased region" description="Basic residues" evidence="6">
    <location>
        <begin position="536"/>
        <end position="552"/>
    </location>
</feature>
<feature type="compositionally biased region" description="Basic residues" evidence="6">
    <location>
        <begin position="610"/>
        <end position="619"/>
    </location>
</feature>
<dbReference type="AlphaFoldDB" id="A0A8D8MCR7"/>
<feature type="region of interest" description="Disordered" evidence="6">
    <location>
        <begin position="153"/>
        <end position="231"/>
    </location>
</feature>
<dbReference type="EMBL" id="HBUE01193359">
    <property type="protein sequence ID" value="CAG6526327.1"/>
    <property type="molecule type" value="Transcribed_RNA"/>
</dbReference>
<feature type="domain" description="RRM" evidence="7">
    <location>
        <begin position="66"/>
        <end position="143"/>
    </location>
</feature>
<sequence length="664" mass="76764">MTDDSGSDSGSVDVPKNGIDQEAKPAKRRNAFEGGGSDDDGGGGGGGRFSKNAVRKRSREFIHRQCRLIVRNVSYQITDKKLREAFEKFGTLEEVNILKRPDGRLVGCAFLQYTKKEESDKAIANMDGDVFMGRKLEVKYAMHKKGFERMKTEVKKEEEIKEEEPEDEDVQETEIKEESEEEADGSDQEEEEDDDDDDEDEDEEDVKSEPSDDEDKKDIKPPVVARQKNHTEIEEGRTVFLKNVPYDADESSLKDVMSQFGIVERVLINKERISGHPKGTAFVIFKLKDSADMSRKQSYKLQVNNQFIEIVEALKKKDIKDKENQKNERHGKDSRNLYLLKEGLIMAGSPAAKDVSKTDMAQRLRLEQKCSQMLKNLSRFVARERLTIHNLPEQYTSNDLRKMVQKFTNQNPQECRVMRENRPSFGNPSGKSRGYGFLSFKKHEIALEVLRKLNNNPSVFGKNTRPIVSFSVEDRKVHTIKLQRLQKSKLNNPTYQDKLEKLREKKKEKFLRKKEQKKTEREQMAIVPHAQPNDAHKHKPPTKPAKRERKRKLAETTEEFTGEISRQGRVGIRSNRKINFQADAHMERLKEEKKDARKKRVKAEHERNRQQKATRRVRPKQTGLAELRKEDQYFQQTVGKYKDIISKAATAAGKTTERSKWYSA</sequence>
<keyword evidence="2" id="KW-0677">Repeat</keyword>
<evidence type="ECO:0000256" key="3">
    <source>
        <dbReference type="ARBA" id="ARBA00022884"/>
    </source>
</evidence>
<evidence type="ECO:0000256" key="2">
    <source>
        <dbReference type="ARBA" id="ARBA00022737"/>
    </source>
</evidence>
<dbReference type="InterPro" id="IPR051945">
    <property type="entry name" value="RRM_MRD1_RNA_proc_ribogen"/>
</dbReference>
<name>A0A8D8MCR7_CULPI</name>
<keyword evidence="3 5" id="KW-0694">RNA-binding</keyword>
<proteinExistence type="predicted"/>
<dbReference type="PANTHER" id="PTHR48039">
    <property type="entry name" value="RNA-BINDING MOTIF PROTEIN 14B"/>
    <property type="match status" value="1"/>
</dbReference>
<keyword evidence="4" id="KW-0539">Nucleus</keyword>
<dbReference type="FunFam" id="3.30.70.330:FF:000182">
    <property type="entry name" value="RNA-binding motif protein 28"/>
    <property type="match status" value="1"/>
</dbReference>
<dbReference type="CDD" id="cd12416">
    <property type="entry name" value="RRM4_RBM28_like"/>
    <property type="match status" value="1"/>
</dbReference>
<dbReference type="GO" id="GO:0005730">
    <property type="term" value="C:nucleolus"/>
    <property type="evidence" value="ECO:0007669"/>
    <property type="project" value="TreeGrafter"/>
</dbReference>
<dbReference type="GO" id="GO:0003729">
    <property type="term" value="F:mRNA binding"/>
    <property type="evidence" value="ECO:0007669"/>
    <property type="project" value="TreeGrafter"/>
</dbReference>
<feature type="domain" description="RRM" evidence="7">
    <location>
        <begin position="237"/>
        <end position="326"/>
    </location>
</feature>
<dbReference type="EMBL" id="HBUE01299311">
    <property type="protein sequence ID" value="CAG6578039.1"/>
    <property type="molecule type" value="Transcribed_RNA"/>
</dbReference>
<dbReference type="InterPro" id="IPR035979">
    <property type="entry name" value="RBD_domain_sf"/>
</dbReference>
<accession>A0A8D8MCR7</accession>
<feature type="domain" description="RRM" evidence="7">
    <location>
        <begin position="384"/>
        <end position="467"/>
    </location>
</feature>
<feature type="compositionally biased region" description="Basic and acidic residues" evidence="6">
    <location>
        <begin position="497"/>
        <end position="507"/>
    </location>
</feature>
<dbReference type="SUPFAM" id="SSF54928">
    <property type="entry name" value="RNA-binding domain, RBD"/>
    <property type="match status" value="2"/>
</dbReference>
<dbReference type="PANTHER" id="PTHR48039:SF5">
    <property type="entry name" value="RNA-BINDING PROTEIN 28"/>
    <property type="match status" value="1"/>
</dbReference>
<protein>
    <submittedName>
        <fullName evidence="8">RNA-binding protein 28</fullName>
    </submittedName>
</protein>
<dbReference type="Pfam" id="PF00076">
    <property type="entry name" value="RRM_1"/>
    <property type="match status" value="3"/>
</dbReference>
<dbReference type="PROSITE" id="PS50102">
    <property type="entry name" value="RRM"/>
    <property type="match status" value="3"/>
</dbReference>
<feature type="region of interest" description="Disordered" evidence="6">
    <location>
        <begin position="590"/>
        <end position="626"/>
    </location>
</feature>
<dbReference type="Gene3D" id="3.30.70.330">
    <property type="match status" value="3"/>
</dbReference>